<feature type="transmembrane region" description="Helical" evidence="2">
    <location>
        <begin position="1313"/>
        <end position="1339"/>
    </location>
</feature>
<feature type="compositionally biased region" description="Basic residues" evidence="1">
    <location>
        <begin position="355"/>
        <end position="372"/>
    </location>
</feature>
<keyword evidence="2" id="KW-0812">Transmembrane</keyword>
<dbReference type="SUPFAM" id="SSF51126">
    <property type="entry name" value="Pectin lyase-like"/>
    <property type="match status" value="1"/>
</dbReference>
<evidence type="ECO:0000256" key="2">
    <source>
        <dbReference type="SAM" id="Phobius"/>
    </source>
</evidence>
<dbReference type="InterPro" id="IPR006626">
    <property type="entry name" value="PbH1"/>
</dbReference>
<dbReference type="PANTHER" id="PTHR19862">
    <property type="entry name" value="WD REPEAT-CONTAINING PROTEIN 48"/>
    <property type="match status" value="1"/>
</dbReference>
<dbReference type="PANTHER" id="PTHR19862:SF14">
    <property type="entry name" value="WD REPEAT-CONTAINING PROTEIN 48"/>
    <property type="match status" value="1"/>
</dbReference>
<accession>A0A835TPD9</accession>
<dbReference type="OrthoDB" id="547225at2759"/>
<gene>
    <name evidence="3" type="ORF">HXX76_002865</name>
</gene>
<dbReference type="GO" id="GO:0000724">
    <property type="term" value="P:double-strand break repair via homologous recombination"/>
    <property type="evidence" value="ECO:0007669"/>
    <property type="project" value="TreeGrafter"/>
</dbReference>
<keyword evidence="4" id="KW-1185">Reference proteome</keyword>
<reference evidence="3" key="1">
    <citation type="journal article" date="2020" name="bioRxiv">
        <title>Comparative genomics of Chlamydomonas.</title>
        <authorList>
            <person name="Craig R.J."/>
            <person name="Hasan A.R."/>
            <person name="Ness R.W."/>
            <person name="Keightley P.D."/>
        </authorList>
    </citation>
    <scope>NUCLEOTIDE SEQUENCE</scope>
    <source>
        <strain evidence="3">SAG 7.73</strain>
    </source>
</reference>
<name>A0A835TPD9_CHLIN</name>
<comment type="caution">
    <text evidence="3">The sequence shown here is derived from an EMBL/GenBank/DDBJ whole genome shotgun (WGS) entry which is preliminary data.</text>
</comment>
<evidence type="ECO:0000313" key="3">
    <source>
        <dbReference type="EMBL" id="KAG2442785.1"/>
    </source>
</evidence>
<sequence length="1561" mass="162004">MQGGAIYTRGAVSRLGISNGARLQDNSAGSNGGAISSILLGNLLLRNNATVSGNRAGGDGGGVFCDRLTALEMSGNSTAVGNTAGRSGGLLSVVTLPDNITIAGGSQLLRNTALRGAGGVISIEVPEPGSALLSQVAPAGSAVLVVSGGVRLANNSAYTDGGCISLAAAVSPTPTDDLSNQPMYSYSLLFDDIEAAGNFAGGAGGLLIVSSPVSGALDTRIALRSSRLSNNSAGSTLYRLGTSVASGYGGALAVSSVPKYRADFVMLEALAAGVTAAADAAETAGLDSACALEITGVAFEDNSCQGLGGGIAAVSCPTIVRNCSFIRNTAALGGGAIANLLEASSDTSDSSVQQGRRRRSRRLQQQQQRRRQQLGSPQDGEQLRPGVWLDVSSSQFISNAAQLDCGGGLYTEVVRGAGTRLVDSQADGNVAQDQNGGGVCIVAKSSGASAVLERVVLRGNRASRLGGAVFASMGAGSSSVTVTQSVLTSNAAVQGGAAAVQAGAGASLRVTDSVLQTNIASLNGGALFSACDPGSAVACGSATPAADADDATAAAAAVLSVSGCTLVRNAARSGRGGALYVSTAATAAVLNSSITGGWAGDSGGGVAAVGCAMLVIGSGSSLSNSSALRFGGGLFAYSCARVRLQDSVVAHNRAATGAGVFVAGPSSSSSLLESLVAVQPDAAALGTSQATIMVVVQRTTMTDNAANGTAAAEQVVLLQGSTAGGAQQPQLAVADQQQQQQQQQAIAAQLAAVNGYKRFSAHGGAVFVHGDVAVALQDVDMSLGNTALAGAAVGSTQQSVMVTDADGHQLQLYHRSASNTNNSTEPLTLQRLQLRPGSTFMMSVRLYNAFGQPTRTDTLAWRVTASLEPANPTTTNETSLRGLGTHLRSQPQLPWQDAAVANLDPGIASGSSLTADVNGGVATWPMLTARGWTGGYVLVFDATSPEDAGLYQVDQLRLPLELLPCAAGEELNLEWARSPGSKPSWVACAACSRGGFTLWRDTRPSLGDAALAGADYYSRMKSISEMMAGAEASCLPCPAHATCPGGAVVVPEPGYWHSAPDSARVHRCPQQPACGDPCAEGYTGNLCAACQPGYYGNAEFECSECPSTARTVSLAVLSFLGSVALVIYTAFTNLKENHAADDEAAEPADDVNLAEPEEGMAPSEVLKLLIVHIQYYIIITRLPISYPDSITRTAAVVTALTGAESKIAFSPSCLFVDDDSTGQAHTQLLAALVIPCIVVATLRLSEQLGIVLMCAVFILYPGWANATLSIFSCYRIDDGTSGPFPDRQQATWYLGYWTRNMEQQCYSGTHMALYLPIGIAAFMLFCVAPPLTSFLLLWWRRRNLDSMHIRRRFGFLYDRYKPRYFYWESVLMLQELALVAVEVFGRSLALVSYQVLIMQAAFMVLALVNMACSPVKSRQSTLLEFVSFSVLALTLTLSMYFVVGNDLQDASANAIGFIIMAINLALLVTYIVLLLRKSWSAAQKKLAVPLRVFMQRVRSHCRHRQQKDLEVLTEQGQLDQQQQKRQPEAMGAPPAQGARTASTSESCADHNRVVVALDQQE</sequence>
<feature type="region of interest" description="Disordered" evidence="1">
    <location>
        <begin position="1512"/>
        <end position="1549"/>
    </location>
</feature>
<evidence type="ECO:0008006" key="5">
    <source>
        <dbReference type="Google" id="ProtNLM"/>
    </source>
</evidence>
<dbReference type="SMART" id="SM00710">
    <property type="entry name" value="PbH1"/>
    <property type="match status" value="6"/>
</dbReference>
<dbReference type="InterPro" id="IPR011050">
    <property type="entry name" value="Pectin_lyase_fold/virulence"/>
</dbReference>
<protein>
    <recommendedName>
        <fullName evidence="5">TRP C-terminal domain-containing protein</fullName>
    </recommendedName>
</protein>
<feature type="region of interest" description="Disordered" evidence="1">
    <location>
        <begin position="347"/>
        <end position="384"/>
    </location>
</feature>
<evidence type="ECO:0000256" key="1">
    <source>
        <dbReference type="SAM" id="MobiDB-lite"/>
    </source>
</evidence>
<keyword evidence="2" id="KW-1133">Transmembrane helix</keyword>
<evidence type="ECO:0000313" key="4">
    <source>
        <dbReference type="Proteomes" id="UP000650467"/>
    </source>
</evidence>
<feature type="transmembrane region" description="Helical" evidence="2">
    <location>
        <begin position="1364"/>
        <end position="1385"/>
    </location>
</feature>
<organism evidence="3 4">
    <name type="scientific">Chlamydomonas incerta</name>
    <dbReference type="NCBI Taxonomy" id="51695"/>
    <lineage>
        <taxon>Eukaryota</taxon>
        <taxon>Viridiplantae</taxon>
        <taxon>Chlorophyta</taxon>
        <taxon>core chlorophytes</taxon>
        <taxon>Chlorophyceae</taxon>
        <taxon>CS clade</taxon>
        <taxon>Chlamydomonadales</taxon>
        <taxon>Chlamydomonadaceae</taxon>
        <taxon>Chlamydomonas</taxon>
    </lineage>
</organism>
<feature type="transmembrane region" description="Helical" evidence="2">
    <location>
        <begin position="1249"/>
        <end position="1271"/>
    </location>
</feature>
<feature type="transmembrane region" description="Helical" evidence="2">
    <location>
        <begin position="1454"/>
        <end position="1475"/>
    </location>
</feature>
<feature type="transmembrane region" description="Helical" evidence="2">
    <location>
        <begin position="1391"/>
        <end position="1410"/>
    </location>
</feature>
<dbReference type="EMBL" id="JAEHOC010000004">
    <property type="protein sequence ID" value="KAG2442785.1"/>
    <property type="molecule type" value="Genomic_DNA"/>
</dbReference>
<dbReference type="Proteomes" id="UP000650467">
    <property type="component" value="Unassembled WGS sequence"/>
</dbReference>
<dbReference type="InterPro" id="IPR051246">
    <property type="entry name" value="WDR48"/>
</dbReference>
<dbReference type="GO" id="GO:0043130">
    <property type="term" value="F:ubiquitin binding"/>
    <property type="evidence" value="ECO:0007669"/>
    <property type="project" value="TreeGrafter"/>
</dbReference>
<keyword evidence="2" id="KW-0472">Membrane</keyword>
<feature type="transmembrane region" description="Helical" evidence="2">
    <location>
        <begin position="1224"/>
        <end position="1242"/>
    </location>
</feature>
<proteinExistence type="predicted"/>
<feature type="compositionally biased region" description="Low complexity" evidence="1">
    <location>
        <begin position="1515"/>
        <end position="1524"/>
    </location>
</feature>
<feature type="transmembrane region" description="Helical" evidence="2">
    <location>
        <begin position="1422"/>
        <end position="1442"/>
    </location>
</feature>